<feature type="region of interest" description="Disordered" evidence="1">
    <location>
        <begin position="1"/>
        <end position="36"/>
    </location>
</feature>
<sequence length="126" mass="13266">GAGRGGPAGGAPRGAGAVRRAPRAATDVFTRSPRKQSVREFSANDSVFMALLLLRVLLLGALAAAADDVPVVWSAGRSTLACTARAPPRRAQPPLDADRRPHPVTWTHDGQDVPEKRSVECVSGRH</sequence>
<reference evidence="2 3" key="1">
    <citation type="submission" date="2021-06" db="EMBL/GenBank/DDBJ databases">
        <title>A haploid diamondback moth (Plutella xylostella L.) genome assembly resolves 31 chromosomes and identifies a diamide resistance mutation.</title>
        <authorList>
            <person name="Ward C.M."/>
            <person name="Perry K.D."/>
            <person name="Baker G."/>
            <person name="Powis K."/>
            <person name="Heckel D.G."/>
            <person name="Baxter S.W."/>
        </authorList>
    </citation>
    <scope>NUCLEOTIDE SEQUENCE [LARGE SCALE GENOMIC DNA]</scope>
    <source>
        <strain evidence="2 3">LV</strain>
        <tissue evidence="2">Single pupa</tissue>
    </source>
</reference>
<feature type="region of interest" description="Disordered" evidence="1">
    <location>
        <begin position="85"/>
        <end position="126"/>
    </location>
</feature>
<feature type="compositionally biased region" description="Gly residues" evidence="1">
    <location>
        <begin position="1"/>
        <end position="13"/>
    </location>
</feature>
<evidence type="ECO:0000313" key="2">
    <source>
        <dbReference type="EMBL" id="KAG7310228.1"/>
    </source>
</evidence>
<name>A0ABQ7QYX3_PLUXY</name>
<feature type="non-terminal residue" evidence="2">
    <location>
        <position position="1"/>
    </location>
</feature>
<evidence type="ECO:0000313" key="3">
    <source>
        <dbReference type="Proteomes" id="UP000823941"/>
    </source>
</evidence>
<proteinExistence type="predicted"/>
<protein>
    <submittedName>
        <fullName evidence="2">Uncharacterized protein</fullName>
    </submittedName>
</protein>
<feature type="compositionally biased region" description="Basic and acidic residues" evidence="1">
    <location>
        <begin position="109"/>
        <end position="119"/>
    </location>
</feature>
<dbReference type="EMBL" id="JAHIBW010000006">
    <property type="protein sequence ID" value="KAG7310228.1"/>
    <property type="molecule type" value="Genomic_DNA"/>
</dbReference>
<gene>
    <name evidence="2" type="ORF">JYU34_004785</name>
</gene>
<dbReference type="Proteomes" id="UP000823941">
    <property type="component" value="Chromosome 6"/>
</dbReference>
<accession>A0ABQ7QYX3</accession>
<organism evidence="2 3">
    <name type="scientific">Plutella xylostella</name>
    <name type="common">Diamondback moth</name>
    <name type="synonym">Plutella maculipennis</name>
    <dbReference type="NCBI Taxonomy" id="51655"/>
    <lineage>
        <taxon>Eukaryota</taxon>
        <taxon>Metazoa</taxon>
        <taxon>Ecdysozoa</taxon>
        <taxon>Arthropoda</taxon>
        <taxon>Hexapoda</taxon>
        <taxon>Insecta</taxon>
        <taxon>Pterygota</taxon>
        <taxon>Neoptera</taxon>
        <taxon>Endopterygota</taxon>
        <taxon>Lepidoptera</taxon>
        <taxon>Glossata</taxon>
        <taxon>Ditrysia</taxon>
        <taxon>Yponomeutoidea</taxon>
        <taxon>Plutellidae</taxon>
        <taxon>Plutella</taxon>
    </lineage>
</organism>
<comment type="caution">
    <text evidence="2">The sequence shown here is derived from an EMBL/GenBank/DDBJ whole genome shotgun (WGS) entry which is preliminary data.</text>
</comment>
<evidence type="ECO:0000256" key="1">
    <source>
        <dbReference type="SAM" id="MobiDB-lite"/>
    </source>
</evidence>
<keyword evidence="3" id="KW-1185">Reference proteome</keyword>
<feature type="compositionally biased region" description="Low complexity" evidence="1">
    <location>
        <begin position="14"/>
        <end position="25"/>
    </location>
</feature>